<reference evidence="10 11" key="1">
    <citation type="submission" date="2015-08" db="EMBL/GenBank/DDBJ databases">
        <title>Enterococcus genome sequence.</title>
        <authorList>
            <person name="Acedo J.Z."/>
            <person name="Vederas J.C."/>
        </authorList>
    </citation>
    <scope>NUCLEOTIDE SEQUENCE [LARGE SCALE GENOMIC DNA]</scope>
    <source>
        <strain evidence="10 11">49</strain>
    </source>
</reference>
<comment type="similarity">
    <text evidence="2">Belongs to the diacylglycerol/lipid kinase family.</text>
</comment>
<keyword evidence="8" id="KW-1208">Phospholipid metabolism</keyword>
<sequence>MKFHYILLINQVSGEGNGKKTGEIIQNLLAEQQMSYESHYTQYAGHEAKIAEDLALSRLVGWNDEIKAAYEDKLYPLLVVIGGDGTLHQVLNQFYRMNKEFPVSYIPGGSGNDFARGIKLPKDPQKAFWAIQRAKEPQIINTLTYDEKIQNEKGLVINNVGIGLDAAIVAATNDSLTKKTLNKYNLGSFAYIASIVKVLFTQKGFPILLEVNGEEHTFKKAFLCTTTNHPYFGGGVAIAPMANARKDNLDLVVVERISMIKILGLIVRLITNKLTTSKHYHHYSGHKLRIVSTVPEYGQADGEVMGSRPFDITFATKPQLIWYYPE</sequence>
<dbReference type="Pfam" id="PF00781">
    <property type="entry name" value="DAGK_cat"/>
    <property type="match status" value="1"/>
</dbReference>
<name>A0A267HRS4_9ENTE</name>
<keyword evidence="7" id="KW-0594">Phospholipid biosynthesis</keyword>
<keyword evidence="11" id="KW-1185">Reference proteome</keyword>
<dbReference type="OrthoDB" id="9786026at2"/>
<keyword evidence="5 10" id="KW-0418">Kinase</keyword>
<dbReference type="Gene3D" id="3.40.50.10330">
    <property type="entry name" value="Probable inorganic polyphosphate/atp-NAD kinase, domain 1"/>
    <property type="match status" value="1"/>
</dbReference>
<dbReference type="NCBIfam" id="TIGR00147">
    <property type="entry name" value="YegS/Rv2252/BmrU family lipid kinase"/>
    <property type="match status" value="1"/>
</dbReference>
<dbReference type="GO" id="GO:0016301">
    <property type="term" value="F:kinase activity"/>
    <property type="evidence" value="ECO:0007669"/>
    <property type="project" value="UniProtKB-KW"/>
</dbReference>
<keyword evidence="4" id="KW-0547">Nucleotide-binding</keyword>
<comment type="cofactor">
    <cofactor evidence="1">
        <name>Mg(2+)</name>
        <dbReference type="ChEBI" id="CHEBI:18420"/>
    </cofactor>
</comment>
<dbReference type="InterPro" id="IPR001206">
    <property type="entry name" value="Diacylglycerol_kinase_cat_dom"/>
</dbReference>
<dbReference type="InterPro" id="IPR045540">
    <property type="entry name" value="YegS/DAGK_C"/>
</dbReference>
<gene>
    <name evidence="10" type="ORF">AKL21_10585</name>
</gene>
<dbReference type="InterPro" id="IPR005218">
    <property type="entry name" value="Diacylglycerol/lipid_kinase"/>
</dbReference>
<evidence type="ECO:0000256" key="2">
    <source>
        <dbReference type="ARBA" id="ARBA00005983"/>
    </source>
</evidence>
<organism evidence="10 11">
    <name type="scientific">Enterococcus canintestini</name>
    <dbReference type="NCBI Taxonomy" id="317010"/>
    <lineage>
        <taxon>Bacteria</taxon>
        <taxon>Bacillati</taxon>
        <taxon>Bacillota</taxon>
        <taxon>Bacilli</taxon>
        <taxon>Lactobacillales</taxon>
        <taxon>Enterococcaceae</taxon>
        <taxon>Enterococcus</taxon>
    </lineage>
</organism>
<keyword evidence="7" id="KW-0444">Lipid biosynthesis</keyword>
<proteinExistence type="inferred from homology"/>
<dbReference type="Pfam" id="PF19279">
    <property type="entry name" value="YegS_C"/>
    <property type="match status" value="1"/>
</dbReference>
<keyword evidence="7" id="KW-0443">Lipid metabolism</keyword>
<dbReference type="PROSITE" id="PS50146">
    <property type="entry name" value="DAGK"/>
    <property type="match status" value="1"/>
</dbReference>
<keyword evidence="6" id="KW-0067">ATP-binding</keyword>
<accession>A0A267HRS4</accession>
<dbReference type="PANTHER" id="PTHR12358">
    <property type="entry name" value="SPHINGOSINE KINASE"/>
    <property type="match status" value="1"/>
</dbReference>
<dbReference type="GO" id="GO:0005524">
    <property type="term" value="F:ATP binding"/>
    <property type="evidence" value="ECO:0007669"/>
    <property type="project" value="UniProtKB-KW"/>
</dbReference>
<dbReference type="Gene3D" id="2.60.200.40">
    <property type="match status" value="1"/>
</dbReference>
<evidence type="ECO:0000259" key="9">
    <source>
        <dbReference type="PROSITE" id="PS50146"/>
    </source>
</evidence>
<dbReference type="AlphaFoldDB" id="A0A267HRS4"/>
<evidence type="ECO:0000256" key="6">
    <source>
        <dbReference type="ARBA" id="ARBA00022840"/>
    </source>
</evidence>
<dbReference type="EMBL" id="LHUG01000009">
    <property type="protein sequence ID" value="PAB00193.1"/>
    <property type="molecule type" value="Genomic_DNA"/>
</dbReference>
<comment type="caution">
    <text evidence="10">The sequence shown here is derived from an EMBL/GenBank/DDBJ whole genome shotgun (WGS) entry which is preliminary data.</text>
</comment>
<evidence type="ECO:0000256" key="3">
    <source>
        <dbReference type="ARBA" id="ARBA00022679"/>
    </source>
</evidence>
<dbReference type="GO" id="GO:0008654">
    <property type="term" value="P:phospholipid biosynthetic process"/>
    <property type="evidence" value="ECO:0007669"/>
    <property type="project" value="UniProtKB-KW"/>
</dbReference>
<feature type="domain" description="DAGKc" evidence="9">
    <location>
        <begin position="1"/>
        <end position="148"/>
    </location>
</feature>
<dbReference type="PANTHER" id="PTHR12358:SF54">
    <property type="entry name" value="SPHINGOSINE KINASE RELATED PROTEIN"/>
    <property type="match status" value="1"/>
</dbReference>
<evidence type="ECO:0000256" key="4">
    <source>
        <dbReference type="ARBA" id="ARBA00022741"/>
    </source>
</evidence>
<evidence type="ECO:0000313" key="10">
    <source>
        <dbReference type="EMBL" id="PAB00193.1"/>
    </source>
</evidence>
<dbReference type="SUPFAM" id="SSF111331">
    <property type="entry name" value="NAD kinase/diacylglycerol kinase-like"/>
    <property type="match status" value="1"/>
</dbReference>
<evidence type="ECO:0000313" key="11">
    <source>
        <dbReference type="Proteomes" id="UP000216797"/>
    </source>
</evidence>
<evidence type="ECO:0000256" key="1">
    <source>
        <dbReference type="ARBA" id="ARBA00001946"/>
    </source>
</evidence>
<evidence type="ECO:0000256" key="7">
    <source>
        <dbReference type="ARBA" id="ARBA00023209"/>
    </source>
</evidence>
<evidence type="ECO:0000256" key="8">
    <source>
        <dbReference type="ARBA" id="ARBA00023264"/>
    </source>
</evidence>
<protein>
    <submittedName>
        <fullName evidence="10">Diacylglycerol kinase</fullName>
    </submittedName>
</protein>
<dbReference type="RefSeq" id="WP_071864516.1">
    <property type="nucleotide sequence ID" value="NZ_JBHLVQ010000032.1"/>
</dbReference>
<keyword evidence="3" id="KW-0808">Transferase</keyword>
<dbReference type="SMART" id="SM00046">
    <property type="entry name" value="DAGKc"/>
    <property type="match status" value="1"/>
</dbReference>
<dbReference type="InterPro" id="IPR016064">
    <property type="entry name" value="NAD/diacylglycerol_kinase_sf"/>
</dbReference>
<dbReference type="InterPro" id="IPR050187">
    <property type="entry name" value="Lipid_Phosphate_FormReg"/>
</dbReference>
<evidence type="ECO:0000256" key="5">
    <source>
        <dbReference type="ARBA" id="ARBA00022777"/>
    </source>
</evidence>
<dbReference type="InterPro" id="IPR017438">
    <property type="entry name" value="ATP-NAD_kinase_N"/>
</dbReference>
<dbReference type="Proteomes" id="UP000216797">
    <property type="component" value="Unassembled WGS sequence"/>
</dbReference>